<dbReference type="EMBL" id="JXTI01000118">
    <property type="protein sequence ID" value="KWX12422.1"/>
    <property type="molecule type" value="Genomic_DNA"/>
</dbReference>
<feature type="chain" id="PRO_5007799991" evidence="2">
    <location>
        <begin position="20"/>
        <end position="267"/>
    </location>
</feature>
<gene>
    <name evidence="3" type="ORF">QR46_3597</name>
</gene>
<evidence type="ECO:0000313" key="3">
    <source>
        <dbReference type="EMBL" id="KWX12422.1"/>
    </source>
</evidence>
<sequence length="267" mass="30262">MALRLVVAFQIQLVSVPLGQDWRRYHWTLIKMHSNHYTSVKSTSRDGILCAQQINETVVNITISQLKAKMEESSDGSLLPIIDALKDCWLLELAKQDRVGISQGVLKERIARHAQVLRKEPSKPTEALLSNEPNRDQALDDTTADIKQTKRRSRFRSLDGGAPEAYKPDYETNPNALQQFKSQLLLKDQCLPSDCPRNVICGQLQIKEFRELNSMLSLSSGRNGPYFLENGFATLNGKTVYFHKCSLSRAGRSLTYNIAEEPELKRE</sequence>
<evidence type="ECO:0000256" key="2">
    <source>
        <dbReference type="SAM" id="SignalP"/>
    </source>
</evidence>
<comment type="caution">
    <text evidence="3">The sequence shown here is derived from an EMBL/GenBank/DDBJ whole genome shotgun (WGS) entry which is preliminary data.</text>
</comment>
<accession>A0A132NRS4</accession>
<proteinExistence type="predicted"/>
<evidence type="ECO:0000313" key="4">
    <source>
        <dbReference type="Proteomes" id="UP000070089"/>
    </source>
</evidence>
<protein>
    <submittedName>
        <fullName evidence="3">Uncharacterized protein</fullName>
    </submittedName>
</protein>
<organism evidence="3 4">
    <name type="scientific">Giardia duodenalis assemblage B</name>
    <dbReference type="NCBI Taxonomy" id="1394984"/>
    <lineage>
        <taxon>Eukaryota</taxon>
        <taxon>Metamonada</taxon>
        <taxon>Diplomonadida</taxon>
        <taxon>Hexamitidae</taxon>
        <taxon>Giardiinae</taxon>
        <taxon>Giardia</taxon>
    </lineage>
</organism>
<name>A0A132NRS4_GIAIN</name>
<keyword evidence="2" id="KW-0732">Signal</keyword>
<dbReference type="OrthoDB" id="10250854at2759"/>
<reference evidence="3 4" key="1">
    <citation type="journal article" date="2015" name="Mol. Biochem. Parasitol.">
        <title>Identification of polymorphic genes for use in assemblage B genotyping assays through comparative genomics of multiple assemblage B Giardia duodenalis isolates.</title>
        <authorList>
            <person name="Wielinga C."/>
            <person name="Thompson R.C."/>
            <person name="Monis P."/>
            <person name="Ryan U."/>
        </authorList>
    </citation>
    <scope>NUCLEOTIDE SEQUENCE [LARGE SCALE GENOMIC DNA]</scope>
    <source>
        <strain evidence="3 4">BAH15c1</strain>
    </source>
</reference>
<evidence type="ECO:0000256" key="1">
    <source>
        <dbReference type="SAM" id="MobiDB-lite"/>
    </source>
</evidence>
<dbReference type="Proteomes" id="UP000070089">
    <property type="component" value="Unassembled WGS sequence"/>
</dbReference>
<feature type="region of interest" description="Disordered" evidence="1">
    <location>
        <begin position="119"/>
        <end position="171"/>
    </location>
</feature>
<feature type="signal peptide" evidence="2">
    <location>
        <begin position="1"/>
        <end position="19"/>
    </location>
</feature>
<dbReference type="VEuPathDB" id="GiardiaDB:QR46_3597"/>
<dbReference type="AlphaFoldDB" id="A0A132NRS4"/>